<feature type="transmembrane region" description="Helical" evidence="1">
    <location>
        <begin position="344"/>
        <end position="362"/>
    </location>
</feature>
<dbReference type="InterPro" id="IPR029787">
    <property type="entry name" value="Nucleotide_cyclase"/>
</dbReference>
<evidence type="ECO:0000259" key="2">
    <source>
        <dbReference type="PROSITE" id="PS50887"/>
    </source>
</evidence>
<keyword evidence="1" id="KW-1133">Transmembrane helix</keyword>
<dbReference type="SMART" id="SM00267">
    <property type="entry name" value="GGDEF"/>
    <property type="match status" value="1"/>
</dbReference>
<dbReference type="InterPro" id="IPR050469">
    <property type="entry name" value="Diguanylate_Cyclase"/>
</dbReference>
<dbReference type="AlphaFoldDB" id="B7AQF7"/>
<dbReference type="EMBL" id="ABVQ01000035">
    <property type="protein sequence ID" value="EEC57929.1"/>
    <property type="molecule type" value="Genomic_DNA"/>
</dbReference>
<feature type="transmembrane region" description="Helical" evidence="1">
    <location>
        <begin position="12"/>
        <end position="30"/>
    </location>
</feature>
<feature type="transmembrane region" description="Helical" evidence="1">
    <location>
        <begin position="159"/>
        <end position="180"/>
    </location>
</feature>
<dbReference type="PROSITE" id="PS50887">
    <property type="entry name" value="GGDEF"/>
    <property type="match status" value="1"/>
</dbReference>
<comment type="caution">
    <text evidence="3">The sequence shown here is derived from an EMBL/GenBank/DDBJ whole genome shotgun (WGS) entry which is preliminary data.</text>
</comment>
<dbReference type="Gene3D" id="3.30.70.270">
    <property type="match status" value="1"/>
</dbReference>
<dbReference type="InterPro" id="IPR000160">
    <property type="entry name" value="GGDEF_dom"/>
</dbReference>
<dbReference type="PANTHER" id="PTHR45138">
    <property type="entry name" value="REGULATORY COMPONENTS OF SENSORY TRANSDUCTION SYSTEM"/>
    <property type="match status" value="1"/>
</dbReference>
<feature type="transmembrane region" description="Helical" evidence="1">
    <location>
        <begin position="192"/>
        <end position="216"/>
    </location>
</feature>
<feature type="transmembrane region" description="Helical" evidence="1">
    <location>
        <begin position="253"/>
        <end position="277"/>
    </location>
</feature>
<dbReference type="PANTHER" id="PTHR45138:SF9">
    <property type="entry name" value="DIGUANYLATE CYCLASE DGCM-RELATED"/>
    <property type="match status" value="1"/>
</dbReference>
<dbReference type="HOGENOM" id="CLU_034082_0_0_9"/>
<sequence>MYKNIKLANRIIYYVFLFVFVFYIVSGLIFSRVDTNALLNNGERTPILPEKTIFADDNTVEYYIKLEAVRSDNMSLIFVTRHQEVEVYSGNDLIYYLKAHKSVYGTTTGTNYTMVAIPENTTDVKVRLTNVYAGTKVRETTFEYGDETDMVKGIVCSSLPSAVLSAFIILVGAGMILLWLVCRRKIAKTQSLLYFGTFAMVIGLWTLNETDLAALFVNDRKIASLAGYILLMMIPVPFVQAEKNFFEIKKSGISNIMCLIFMVMDIVLLSCHVSGIMELKNSVLFIHMMLIMSFFYFCGVVVRRIMLKGFDRKVKSNIIAVIALGVSMVVDLFAYYRGMQQTDVLGNLGILIFIVLLGYESISEVFEQIKEGQKAEFYREMAITDSMTGLYNRAAFEEWEKSTTDYEGYAIVTFDLNNLKICNDTIGHAAGDMYIKAAAAIIKDIFGRHGACYRIGGDEFCTVISQREKKFDIGRHIKQLREREKNENNENAISNLEIHIACGYAQYDSSVDRDFEATRSRADKRMYESKQQLKSN</sequence>
<feature type="transmembrane region" description="Helical" evidence="1">
    <location>
        <begin position="222"/>
        <end position="241"/>
    </location>
</feature>
<dbReference type="Pfam" id="PF00990">
    <property type="entry name" value="GGDEF"/>
    <property type="match status" value="1"/>
</dbReference>
<dbReference type="GO" id="GO:0043709">
    <property type="term" value="P:cell adhesion involved in single-species biofilm formation"/>
    <property type="evidence" value="ECO:0007669"/>
    <property type="project" value="TreeGrafter"/>
</dbReference>
<dbReference type="SUPFAM" id="SSF55073">
    <property type="entry name" value="Nucleotide cyclase"/>
    <property type="match status" value="1"/>
</dbReference>
<proteinExistence type="predicted"/>
<evidence type="ECO:0000313" key="4">
    <source>
        <dbReference type="Proteomes" id="UP000003136"/>
    </source>
</evidence>
<reference evidence="3 4" key="2">
    <citation type="submission" date="2008-11" db="EMBL/GenBank/DDBJ databases">
        <authorList>
            <person name="Fulton L."/>
            <person name="Clifton S."/>
            <person name="Fulton B."/>
            <person name="Xu J."/>
            <person name="Minx P."/>
            <person name="Pepin K.H."/>
            <person name="Johnson M."/>
            <person name="Bhonagiri V."/>
            <person name="Nash W.E."/>
            <person name="Mardis E.R."/>
            <person name="Wilson R.K."/>
        </authorList>
    </citation>
    <scope>NUCLEOTIDE SEQUENCE [LARGE SCALE GENOMIC DNA]</scope>
    <source>
        <strain evidence="3 4">ATCC 43243</strain>
    </source>
</reference>
<organism evidence="3 4">
    <name type="scientific">[Bacteroides] pectinophilus ATCC 43243</name>
    <dbReference type="NCBI Taxonomy" id="483218"/>
    <lineage>
        <taxon>Bacteria</taxon>
        <taxon>Bacillati</taxon>
        <taxon>Bacillota</taxon>
        <taxon>Clostridia</taxon>
        <taxon>Eubacteriales</taxon>
    </lineage>
</organism>
<keyword evidence="4" id="KW-1185">Reference proteome</keyword>
<evidence type="ECO:0000313" key="3">
    <source>
        <dbReference type="EMBL" id="EEC57929.1"/>
    </source>
</evidence>
<keyword evidence="1" id="KW-0472">Membrane</keyword>
<dbReference type="InterPro" id="IPR043128">
    <property type="entry name" value="Rev_trsase/Diguanyl_cyclase"/>
</dbReference>
<evidence type="ECO:0000256" key="1">
    <source>
        <dbReference type="SAM" id="Phobius"/>
    </source>
</evidence>
<keyword evidence="1" id="KW-0812">Transmembrane</keyword>
<dbReference type="NCBIfam" id="TIGR00254">
    <property type="entry name" value="GGDEF"/>
    <property type="match status" value="1"/>
</dbReference>
<dbReference type="CDD" id="cd01949">
    <property type="entry name" value="GGDEF"/>
    <property type="match status" value="1"/>
</dbReference>
<dbReference type="GO" id="GO:1902201">
    <property type="term" value="P:negative regulation of bacterial-type flagellum-dependent cell motility"/>
    <property type="evidence" value="ECO:0007669"/>
    <property type="project" value="TreeGrafter"/>
</dbReference>
<name>B7AQF7_9FIRM</name>
<reference evidence="3 4" key="1">
    <citation type="submission" date="2008-11" db="EMBL/GenBank/DDBJ databases">
        <title>Draft genome sequence of Bacteroides pectinophilus (ATCC 43243).</title>
        <authorList>
            <person name="Sudarsanam P."/>
            <person name="Ley R."/>
            <person name="Guruge J."/>
            <person name="Turnbaugh P.J."/>
            <person name="Mahowald M."/>
            <person name="Liep D."/>
            <person name="Gordon J."/>
        </authorList>
    </citation>
    <scope>NUCLEOTIDE SEQUENCE [LARGE SCALE GENOMIC DNA]</scope>
    <source>
        <strain evidence="3 4">ATCC 43243</strain>
    </source>
</reference>
<dbReference type="GO" id="GO:0005886">
    <property type="term" value="C:plasma membrane"/>
    <property type="evidence" value="ECO:0007669"/>
    <property type="project" value="TreeGrafter"/>
</dbReference>
<dbReference type="Proteomes" id="UP000003136">
    <property type="component" value="Unassembled WGS sequence"/>
</dbReference>
<feature type="domain" description="GGDEF" evidence="2">
    <location>
        <begin position="407"/>
        <end position="536"/>
    </location>
</feature>
<accession>B7AQF7</accession>
<protein>
    <recommendedName>
        <fullName evidence="2">GGDEF domain-containing protein</fullName>
    </recommendedName>
</protein>
<gene>
    <name evidence="3" type="ORF">BACPEC_00914</name>
</gene>
<dbReference type="GO" id="GO:0052621">
    <property type="term" value="F:diguanylate cyclase activity"/>
    <property type="evidence" value="ECO:0007669"/>
    <property type="project" value="TreeGrafter"/>
</dbReference>
<feature type="transmembrane region" description="Helical" evidence="1">
    <location>
        <begin position="283"/>
        <end position="306"/>
    </location>
</feature>
<dbReference type="eggNOG" id="COG2199">
    <property type="taxonomic scope" value="Bacteria"/>
</dbReference>
<feature type="transmembrane region" description="Helical" evidence="1">
    <location>
        <begin position="318"/>
        <end position="338"/>
    </location>
</feature>
<dbReference type="STRING" id="483218.BACPEC_00914"/>